<protein>
    <submittedName>
        <fullName evidence="2">Methylase involved in ubiquinone/menaquinone biosynthesis</fullName>
    </submittedName>
</protein>
<gene>
    <name evidence="2" type="ordered locus">Desaci_2703</name>
</gene>
<dbReference type="KEGG" id="dai:Desaci_2703"/>
<dbReference type="PANTHER" id="PTHR43591:SF24">
    <property type="entry name" value="2-METHOXY-6-POLYPRENYL-1,4-BENZOQUINOL METHYLASE, MITOCHONDRIAL"/>
    <property type="match status" value="1"/>
</dbReference>
<dbReference type="HOGENOM" id="CLU_039068_9_1_9"/>
<keyword evidence="3" id="KW-1185">Reference proteome</keyword>
<dbReference type="Proteomes" id="UP000002892">
    <property type="component" value="Chromosome"/>
</dbReference>
<dbReference type="GO" id="GO:0032259">
    <property type="term" value="P:methylation"/>
    <property type="evidence" value="ECO:0007669"/>
    <property type="project" value="UniProtKB-KW"/>
</dbReference>
<evidence type="ECO:0000313" key="2">
    <source>
        <dbReference type="EMBL" id="AFM41635.1"/>
    </source>
</evidence>
<sequence>MKNNNVLKVYESDVLRQVTGDPIRPGGFFLTDLGVKYCNFLPGARVLDVGAGTGATVERLVCQYRLQAIGIDLSEVLIRIGKHRNPDLNLICGQGEDLPFPANYMDGIFAECTLSVMEDPDQVLKEICRVLKPRGWLIINDVYPRNPDGLTALQDLKLDSCIRRAIPKEELIRKLSNQGFEIVNWSDHSNLLIQLTVDLIMTYGSMTNFWLKSASCSSSVDPAVVQEAIKKAKMGYFQLIAQKTFC</sequence>
<dbReference type="InterPro" id="IPR013216">
    <property type="entry name" value="Methyltransf_11"/>
</dbReference>
<dbReference type="InterPro" id="IPR029063">
    <property type="entry name" value="SAM-dependent_MTases_sf"/>
</dbReference>
<dbReference type="AlphaFoldDB" id="I4D761"/>
<evidence type="ECO:0000313" key="3">
    <source>
        <dbReference type="Proteomes" id="UP000002892"/>
    </source>
</evidence>
<keyword evidence="2" id="KW-0489">Methyltransferase</keyword>
<name>I4D761_DESAJ</name>
<proteinExistence type="predicted"/>
<dbReference type="eggNOG" id="COG2226">
    <property type="taxonomic scope" value="Bacteria"/>
</dbReference>
<dbReference type="Pfam" id="PF08241">
    <property type="entry name" value="Methyltransf_11"/>
    <property type="match status" value="1"/>
</dbReference>
<keyword evidence="2" id="KW-0808">Transferase</keyword>
<keyword evidence="2" id="KW-0830">Ubiquinone</keyword>
<dbReference type="NCBIfam" id="NF045667">
    <property type="entry name" value="MTase_DVU1556"/>
    <property type="match status" value="1"/>
</dbReference>
<dbReference type="STRING" id="646529.Desaci_2703"/>
<feature type="domain" description="Methyltransferase type 11" evidence="1">
    <location>
        <begin position="47"/>
        <end position="139"/>
    </location>
</feature>
<accession>I4D761</accession>
<organism evidence="2 3">
    <name type="scientific">Desulfosporosinus acidiphilus (strain DSM 22704 / JCM 16185 / SJ4)</name>
    <dbReference type="NCBI Taxonomy" id="646529"/>
    <lineage>
        <taxon>Bacteria</taxon>
        <taxon>Bacillati</taxon>
        <taxon>Bacillota</taxon>
        <taxon>Clostridia</taxon>
        <taxon>Eubacteriales</taxon>
        <taxon>Desulfitobacteriaceae</taxon>
        <taxon>Desulfosporosinus</taxon>
    </lineage>
</organism>
<dbReference type="EMBL" id="CP003639">
    <property type="protein sequence ID" value="AFM41635.1"/>
    <property type="molecule type" value="Genomic_DNA"/>
</dbReference>
<dbReference type="PANTHER" id="PTHR43591">
    <property type="entry name" value="METHYLTRANSFERASE"/>
    <property type="match status" value="1"/>
</dbReference>
<reference evidence="2 3" key="1">
    <citation type="journal article" date="2012" name="J. Bacteriol.">
        <title>Complete genome sequences of Desulfosporosinus orientis DSM765T, Desulfosporosinus youngiae DSM17734T, Desulfosporosinus meridiei DSM13257T, and Desulfosporosinus acidiphilus DSM22704T.</title>
        <authorList>
            <person name="Pester M."/>
            <person name="Brambilla E."/>
            <person name="Alazard D."/>
            <person name="Rattei T."/>
            <person name="Weinmaier T."/>
            <person name="Han J."/>
            <person name="Lucas S."/>
            <person name="Lapidus A."/>
            <person name="Cheng J.F."/>
            <person name="Goodwin L."/>
            <person name="Pitluck S."/>
            <person name="Peters L."/>
            <person name="Ovchinnikova G."/>
            <person name="Teshima H."/>
            <person name="Detter J.C."/>
            <person name="Han C.S."/>
            <person name="Tapia R."/>
            <person name="Land M.L."/>
            <person name="Hauser L."/>
            <person name="Kyrpides N.C."/>
            <person name="Ivanova N.N."/>
            <person name="Pagani I."/>
            <person name="Huntmann M."/>
            <person name="Wei C.L."/>
            <person name="Davenport K.W."/>
            <person name="Daligault H."/>
            <person name="Chain P.S."/>
            <person name="Chen A."/>
            <person name="Mavromatis K."/>
            <person name="Markowitz V."/>
            <person name="Szeto E."/>
            <person name="Mikhailova N."/>
            <person name="Pati A."/>
            <person name="Wagner M."/>
            <person name="Woyke T."/>
            <person name="Ollivier B."/>
            <person name="Klenk H.P."/>
            <person name="Spring S."/>
            <person name="Loy A."/>
        </authorList>
    </citation>
    <scope>NUCLEOTIDE SEQUENCE [LARGE SCALE GENOMIC DNA]</scope>
    <source>
        <strain evidence="3">DSM 22704 / JCM 16185 / SJ4</strain>
    </source>
</reference>
<dbReference type="SUPFAM" id="SSF53335">
    <property type="entry name" value="S-adenosyl-L-methionine-dependent methyltransferases"/>
    <property type="match status" value="1"/>
</dbReference>
<dbReference type="Gene3D" id="3.40.50.150">
    <property type="entry name" value="Vaccinia Virus protein VP39"/>
    <property type="match status" value="1"/>
</dbReference>
<dbReference type="RefSeq" id="WP_014827630.1">
    <property type="nucleotide sequence ID" value="NC_018068.1"/>
</dbReference>
<evidence type="ECO:0000259" key="1">
    <source>
        <dbReference type="Pfam" id="PF08241"/>
    </source>
</evidence>
<dbReference type="GO" id="GO:0008757">
    <property type="term" value="F:S-adenosylmethionine-dependent methyltransferase activity"/>
    <property type="evidence" value="ECO:0007669"/>
    <property type="project" value="InterPro"/>
</dbReference>
<dbReference type="OrthoDB" id="9772751at2"/>
<dbReference type="CDD" id="cd02440">
    <property type="entry name" value="AdoMet_MTases"/>
    <property type="match status" value="1"/>
</dbReference>